<protein>
    <recommendedName>
        <fullName evidence="3">beta-N-acetylhexosaminidase</fullName>
        <ecNumber evidence="3">3.2.1.52</ecNumber>
    </recommendedName>
    <alternativeName>
        <fullName evidence="6">Beta-N-acetylhexosaminidase</fullName>
    </alternativeName>
    <alternativeName>
        <fullName evidence="7">N-acetyl-beta-glucosaminidase</fullName>
    </alternativeName>
</protein>
<dbReference type="SUPFAM" id="SSF55545">
    <property type="entry name" value="beta-N-acetylhexosaminidase-like domain"/>
    <property type="match status" value="1"/>
</dbReference>
<dbReference type="PANTHER" id="PTHR22600">
    <property type="entry name" value="BETA-HEXOSAMINIDASE"/>
    <property type="match status" value="1"/>
</dbReference>
<dbReference type="Gene3D" id="3.30.379.10">
    <property type="entry name" value="Chitobiase/beta-hexosaminidase domain 2-like"/>
    <property type="match status" value="1"/>
</dbReference>
<evidence type="ECO:0000313" key="10">
    <source>
        <dbReference type="EMBL" id="MFA0567309.1"/>
    </source>
</evidence>
<feature type="domain" description="Beta-hexosaminidase bacterial type N-terminal" evidence="9">
    <location>
        <begin position="137"/>
        <end position="255"/>
    </location>
</feature>
<evidence type="ECO:0000256" key="7">
    <source>
        <dbReference type="ARBA" id="ARBA00033000"/>
    </source>
</evidence>
<dbReference type="InterPro" id="IPR025705">
    <property type="entry name" value="Beta_hexosaminidase_sua/sub"/>
</dbReference>
<keyword evidence="11" id="KW-1185">Reference proteome</keyword>
<dbReference type="InterPro" id="IPR017853">
    <property type="entry name" value="GH"/>
</dbReference>
<evidence type="ECO:0000256" key="6">
    <source>
        <dbReference type="ARBA" id="ARBA00030512"/>
    </source>
</evidence>
<dbReference type="EMBL" id="JBFRUW010000005">
    <property type="protein sequence ID" value="MFA0567309.1"/>
    <property type="molecule type" value="Genomic_DNA"/>
</dbReference>
<dbReference type="Pfam" id="PF00728">
    <property type="entry name" value="Glyco_hydro_20"/>
    <property type="match status" value="1"/>
</dbReference>
<keyword evidence="4" id="KW-0378">Hydrolase</keyword>
<organism evidence="10 11">
    <name type="scientific">Vibrio gallaecicus</name>
    <dbReference type="NCBI Taxonomy" id="552386"/>
    <lineage>
        <taxon>Bacteria</taxon>
        <taxon>Pseudomonadati</taxon>
        <taxon>Pseudomonadota</taxon>
        <taxon>Gammaproteobacteria</taxon>
        <taxon>Vibrionales</taxon>
        <taxon>Vibrionaceae</taxon>
        <taxon>Vibrio</taxon>
    </lineage>
</organism>
<dbReference type="Pfam" id="PF02838">
    <property type="entry name" value="Glyco_hydro_20b"/>
    <property type="match status" value="1"/>
</dbReference>
<dbReference type="InterPro" id="IPR029018">
    <property type="entry name" value="Hex-like_dom2"/>
</dbReference>
<comment type="caution">
    <text evidence="10">The sequence shown here is derived from an EMBL/GenBank/DDBJ whole genome shotgun (WGS) entry which is preliminary data.</text>
</comment>
<evidence type="ECO:0000256" key="2">
    <source>
        <dbReference type="ARBA" id="ARBA00006285"/>
    </source>
</evidence>
<evidence type="ECO:0000256" key="1">
    <source>
        <dbReference type="ARBA" id="ARBA00001231"/>
    </source>
</evidence>
<dbReference type="InterPro" id="IPR015882">
    <property type="entry name" value="HEX_bac_N"/>
</dbReference>
<keyword evidence="5" id="KW-0326">Glycosidase</keyword>
<name>A0ABV4N7F8_9VIBR</name>
<dbReference type="RefSeq" id="WP_372264884.1">
    <property type="nucleotide sequence ID" value="NZ_JBFRUW010000005.1"/>
</dbReference>
<dbReference type="InterPro" id="IPR015883">
    <property type="entry name" value="Glyco_hydro_20_cat"/>
</dbReference>
<evidence type="ECO:0000259" key="9">
    <source>
        <dbReference type="Pfam" id="PF02838"/>
    </source>
</evidence>
<accession>A0ABV4N7F8</accession>
<dbReference type="SUPFAM" id="SSF51445">
    <property type="entry name" value="(Trans)glycosidases"/>
    <property type="match status" value="1"/>
</dbReference>
<dbReference type="Proteomes" id="UP001570417">
    <property type="component" value="Unassembled WGS sequence"/>
</dbReference>
<evidence type="ECO:0000256" key="3">
    <source>
        <dbReference type="ARBA" id="ARBA00012663"/>
    </source>
</evidence>
<comment type="similarity">
    <text evidence="2">Belongs to the glycosyl hydrolase 20 family.</text>
</comment>
<evidence type="ECO:0000256" key="5">
    <source>
        <dbReference type="ARBA" id="ARBA00023295"/>
    </source>
</evidence>
<dbReference type="PRINTS" id="PR00738">
    <property type="entry name" value="GLHYDRLASE20"/>
</dbReference>
<dbReference type="PANTHER" id="PTHR22600:SF57">
    <property type="entry name" value="BETA-N-ACETYLHEXOSAMINIDASE"/>
    <property type="match status" value="1"/>
</dbReference>
<dbReference type="Gene3D" id="3.20.20.80">
    <property type="entry name" value="Glycosidases"/>
    <property type="match status" value="1"/>
</dbReference>
<evidence type="ECO:0000259" key="8">
    <source>
        <dbReference type="Pfam" id="PF00728"/>
    </source>
</evidence>
<gene>
    <name evidence="10" type="ORF">AB4566_03385</name>
</gene>
<reference evidence="10 11" key="1">
    <citation type="journal article" date="2024" name="ISME J.">
        <title>Tailless and filamentous prophages are predominant in marine Vibrio.</title>
        <authorList>
            <person name="Steensen K."/>
            <person name="Seneca J."/>
            <person name="Bartlau N."/>
            <person name="Yu X.A."/>
            <person name="Hussain F.A."/>
            <person name="Polz M.F."/>
        </authorList>
    </citation>
    <scope>NUCLEOTIDE SEQUENCE [LARGE SCALE GENOMIC DNA]</scope>
    <source>
        <strain evidence="10 11">10N.222.51.A1</strain>
    </source>
</reference>
<evidence type="ECO:0000256" key="4">
    <source>
        <dbReference type="ARBA" id="ARBA00022801"/>
    </source>
</evidence>
<feature type="domain" description="Glycoside hydrolase family 20 catalytic" evidence="8">
    <location>
        <begin position="259"/>
        <end position="605"/>
    </location>
</feature>
<comment type="catalytic activity">
    <reaction evidence="1">
        <text>Hydrolysis of terminal non-reducing N-acetyl-D-hexosamine residues in N-acetyl-beta-D-hexosaminides.</text>
        <dbReference type="EC" id="3.2.1.52"/>
    </reaction>
</comment>
<sequence>MTYRIDLAVLSEQKQTCRFGLTVHNLSDIDVTDWSLHFAFDRFILPESLSQGTLKQVGSFCSFTPDTTQLKANNHFYFEFSIQSAPFRFYSDGLNEAFIQSQVQGETQVLPITISPIVLASPYRERSTIEDVESAQIAIIPQPNSLTQESGSFSLTPASGLLVKTTLATNAVAWLTQELNNCFSLQINESASGSITFSSNPILDDGEYKLSVTTDGICIESGSQSGFTHAVASFIQLIEVKNDSSFSIPNCKVVDEPRFKYRGMMLDCARHFHSVEQVKRLINQLAYYKFNVFHWHLTDDEGWRIEIKALPELTEVGAWRGIKHAIEPQYTHLSETYGGYYTQEEIKDVIAFAEQRGITIIPEIDIPGHCRAAIKSLPHMLVEDADITQYKSIQHYTDNVLNPGLAGTYQFLDAVIEEVSALFPSELIHMGADEVPHGVWSESPAAQSVMQKYGYQDSKDLQGHLFRYAEDKLKQLGKRMVGWEEAQHGNKVSKETIIYSWLSEEAAVNCARQGFDVVLQPGQYTYLDMTQDYSPEEPGVDWASVIPLEQAYNYEALSDIPETDPIRKRIRGIQCALWCEIITNQERMDYMIHPRLGALAEGCWTYKNNRDWLNYLSRLKGHLPLLDRLKVQYRNPWK</sequence>
<evidence type="ECO:0000313" key="11">
    <source>
        <dbReference type="Proteomes" id="UP001570417"/>
    </source>
</evidence>
<dbReference type="CDD" id="cd06563">
    <property type="entry name" value="GH20_chitobiase-like"/>
    <property type="match status" value="1"/>
</dbReference>
<dbReference type="EC" id="3.2.1.52" evidence="3"/>
<proteinExistence type="inferred from homology"/>